<evidence type="ECO:0000313" key="1">
    <source>
        <dbReference type="EMBL" id="GBP07400.1"/>
    </source>
</evidence>
<evidence type="ECO:0000313" key="2">
    <source>
        <dbReference type="Proteomes" id="UP000299102"/>
    </source>
</evidence>
<accession>A0A4C1T1H7</accession>
<dbReference type="AlphaFoldDB" id="A0A4C1T1H7"/>
<keyword evidence="2" id="KW-1185">Reference proteome</keyword>
<gene>
    <name evidence="1" type="ORF">EVAR_4773_1</name>
</gene>
<name>A0A4C1T1H7_EUMVA</name>
<organism evidence="1 2">
    <name type="scientific">Eumeta variegata</name>
    <name type="common">Bagworm moth</name>
    <name type="synonym">Eumeta japonica</name>
    <dbReference type="NCBI Taxonomy" id="151549"/>
    <lineage>
        <taxon>Eukaryota</taxon>
        <taxon>Metazoa</taxon>
        <taxon>Ecdysozoa</taxon>
        <taxon>Arthropoda</taxon>
        <taxon>Hexapoda</taxon>
        <taxon>Insecta</taxon>
        <taxon>Pterygota</taxon>
        <taxon>Neoptera</taxon>
        <taxon>Endopterygota</taxon>
        <taxon>Lepidoptera</taxon>
        <taxon>Glossata</taxon>
        <taxon>Ditrysia</taxon>
        <taxon>Tineoidea</taxon>
        <taxon>Psychidae</taxon>
        <taxon>Oiketicinae</taxon>
        <taxon>Eumeta</taxon>
    </lineage>
</organism>
<dbReference type="Proteomes" id="UP000299102">
    <property type="component" value="Unassembled WGS sequence"/>
</dbReference>
<comment type="caution">
    <text evidence="1">The sequence shown here is derived from an EMBL/GenBank/DDBJ whole genome shotgun (WGS) entry which is preliminary data.</text>
</comment>
<proteinExistence type="predicted"/>
<protein>
    <submittedName>
        <fullName evidence="1">Uncharacterized protein</fullName>
    </submittedName>
</protein>
<reference evidence="1 2" key="1">
    <citation type="journal article" date="2019" name="Commun. Biol.">
        <title>The bagworm genome reveals a unique fibroin gene that provides high tensile strength.</title>
        <authorList>
            <person name="Kono N."/>
            <person name="Nakamura H."/>
            <person name="Ohtoshi R."/>
            <person name="Tomita M."/>
            <person name="Numata K."/>
            <person name="Arakawa K."/>
        </authorList>
    </citation>
    <scope>NUCLEOTIDE SEQUENCE [LARGE SCALE GENOMIC DNA]</scope>
</reference>
<sequence>MDMVPQGGVCTNHLGRCFQRSIALPRSAAGQGRGGAGAGSSYFVFAYKFERQGQGVGASDSAIARSSERAPRYLLDII</sequence>
<dbReference type="EMBL" id="BGZK01000026">
    <property type="protein sequence ID" value="GBP07400.1"/>
    <property type="molecule type" value="Genomic_DNA"/>
</dbReference>